<evidence type="ECO:0000256" key="6">
    <source>
        <dbReference type="ARBA" id="ARBA00023065"/>
    </source>
</evidence>
<evidence type="ECO:0000256" key="3">
    <source>
        <dbReference type="ARBA" id="ARBA00022448"/>
    </source>
</evidence>
<evidence type="ECO:0000256" key="8">
    <source>
        <dbReference type="SAM" id="MobiDB-lite"/>
    </source>
</evidence>
<protein>
    <recommendedName>
        <fullName evidence="9">Sodium/calcium exchanger membrane region domain-containing protein</fullName>
    </recommendedName>
</protein>
<evidence type="ECO:0000259" key="9">
    <source>
        <dbReference type="Pfam" id="PF01699"/>
    </source>
</evidence>
<keyword evidence="6" id="KW-0406">Ion transport</keyword>
<feature type="region of interest" description="Disordered" evidence="8">
    <location>
        <begin position="55"/>
        <end position="87"/>
    </location>
</feature>
<evidence type="ECO:0000256" key="2">
    <source>
        <dbReference type="ARBA" id="ARBA00008170"/>
    </source>
</evidence>
<dbReference type="EMBL" id="JABCKI010000565">
    <property type="protein sequence ID" value="KAG5650088.1"/>
    <property type="molecule type" value="Genomic_DNA"/>
</dbReference>
<dbReference type="GO" id="GO:0006874">
    <property type="term" value="P:intracellular calcium ion homeostasis"/>
    <property type="evidence" value="ECO:0007669"/>
    <property type="project" value="TreeGrafter"/>
</dbReference>
<keyword evidence="11" id="KW-1185">Reference proteome</keyword>
<keyword evidence="5" id="KW-1133">Transmembrane helix</keyword>
<evidence type="ECO:0000313" key="10">
    <source>
        <dbReference type="EMBL" id="KAG5650088.1"/>
    </source>
</evidence>
<evidence type="ECO:0000256" key="1">
    <source>
        <dbReference type="ARBA" id="ARBA00004127"/>
    </source>
</evidence>
<comment type="caution">
    <text evidence="10">The sequence shown here is derived from an EMBL/GenBank/DDBJ whole genome shotgun (WGS) entry which is preliminary data.</text>
</comment>
<dbReference type="GO" id="GO:0012505">
    <property type="term" value="C:endomembrane system"/>
    <property type="evidence" value="ECO:0007669"/>
    <property type="project" value="UniProtKB-SubCell"/>
</dbReference>
<dbReference type="GO" id="GO:0015369">
    <property type="term" value="F:calcium:proton antiporter activity"/>
    <property type="evidence" value="ECO:0007669"/>
    <property type="project" value="TreeGrafter"/>
</dbReference>
<dbReference type="GO" id="GO:0000329">
    <property type="term" value="C:fungal-type vacuole membrane"/>
    <property type="evidence" value="ECO:0007669"/>
    <property type="project" value="TreeGrafter"/>
</dbReference>
<gene>
    <name evidence="10" type="ORF">H0H81_000833</name>
</gene>
<feature type="compositionally biased region" description="Polar residues" evidence="8">
    <location>
        <begin position="65"/>
        <end position="75"/>
    </location>
</feature>
<keyword evidence="4" id="KW-0812">Transmembrane</keyword>
<evidence type="ECO:0000256" key="7">
    <source>
        <dbReference type="ARBA" id="ARBA00023136"/>
    </source>
</evidence>
<comment type="subcellular location">
    <subcellularLocation>
        <location evidence="1">Endomembrane system</location>
        <topology evidence="1">Multi-pass membrane protein</topology>
    </subcellularLocation>
</comment>
<evidence type="ECO:0000256" key="4">
    <source>
        <dbReference type="ARBA" id="ARBA00022692"/>
    </source>
</evidence>
<reference evidence="10" key="2">
    <citation type="submission" date="2021-10" db="EMBL/GenBank/DDBJ databases">
        <title>Phylogenomics reveals ancestral predisposition of the termite-cultivated fungus Termitomyces towards a domesticated lifestyle.</title>
        <authorList>
            <person name="Auxier B."/>
            <person name="Grum-Grzhimaylo A."/>
            <person name="Cardenas M.E."/>
            <person name="Lodge J.D."/>
            <person name="Laessoe T."/>
            <person name="Pedersen O."/>
            <person name="Smith M.E."/>
            <person name="Kuyper T.W."/>
            <person name="Franco-Molano E.A."/>
            <person name="Baroni T.J."/>
            <person name="Aanen D.K."/>
        </authorList>
    </citation>
    <scope>NUCLEOTIDE SEQUENCE</scope>
    <source>
        <strain evidence="10">D49</strain>
    </source>
</reference>
<dbReference type="InterPro" id="IPR004837">
    <property type="entry name" value="NaCa_Exmemb"/>
</dbReference>
<sequence>MLYGGYLVFQLYSHKALYDDHGEYVLKTIDYSPRTKPRRSIKFKIPFGRREDEVEAAQPQVEPQVDSNTTVNNMEQGEPKDEEEEEEVPQMNVLMSIILLAVVTVVCFIAETLPNTLTGTLPYQLVAVTAEWLVGSINGLTEGGHISKEFVGIILLPIVGNAAEHVTAVTVSVKDKLTLSLGVAVGSSIVRFQQLFSREVLF</sequence>
<organism evidence="10 11">
    <name type="scientific">Sphagnurus paluster</name>
    <dbReference type="NCBI Taxonomy" id="117069"/>
    <lineage>
        <taxon>Eukaryota</taxon>
        <taxon>Fungi</taxon>
        <taxon>Dikarya</taxon>
        <taxon>Basidiomycota</taxon>
        <taxon>Agaricomycotina</taxon>
        <taxon>Agaricomycetes</taxon>
        <taxon>Agaricomycetidae</taxon>
        <taxon>Agaricales</taxon>
        <taxon>Tricholomatineae</taxon>
        <taxon>Lyophyllaceae</taxon>
        <taxon>Sphagnurus</taxon>
    </lineage>
</organism>
<dbReference type="Gene3D" id="1.20.1420.30">
    <property type="entry name" value="NCX, central ion-binding region"/>
    <property type="match status" value="1"/>
</dbReference>
<feature type="domain" description="Sodium/calcium exchanger membrane region" evidence="9">
    <location>
        <begin position="125"/>
        <end position="190"/>
    </location>
</feature>
<dbReference type="InterPro" id="IPR004713">
    <property type="entry name" value="CaH_exchang"/>
</dbReference>
<accession>A0A9P7GK97</accession>
<evidence type="ECO:0000313" key="11">
    <source>
        <dbReference type="Proteomes" id="UP000717328"/>
    </source>
</evidence>
<dbReference type="Proteomes" id="UP000717328">
    <property type="component" value="Unassembled WGS sequence"/>
</dbReference>
<dbReference type="PANTHER" id="PTHR31503:SF20">
    <property type="entry name" value="CA(2+)_H(+) EXCHANGER, PUTATIVE (EUROFUNG)-RELATED"/>
    <property type="match status" value="1"/>
</dbReference>
<comment type="similarity">
    <text evidence="2">Belongs to the Ca(2+):cation antiporter (CaCA) (TC 2.A.19) family.</text>
</comment>
<dbReference type="Pfam" id="PF01699">
    <property type="entry name" value="Na_Ca_ex"/>
    <property type="match status" value="1"/>
</dbReference>
<dbReference type="InterPro" id="IPR044880">
    <property type="entry name" value="NCX_ion-bd_dom_sf"/>
</dbReference>
<keyword evidence="3" id="KW-0813">Transport</keyword>
<name>A0A9P7GK97_9AGAR</name>
<dbReference type="OrthoDB" id="3067804at2759"/>
<reference evidence="10" key="1">
    <citation type="submission" date="2021-02" db="EMBL/GenBank/DDBJ databases">
        <authorList>
            <person name="Nieuwenhuis M."/>
            <person name="Van De Peppel L.J.J."/>
        </authorList>
    </citation>
    <scope>NUCLEOTIDE SEQUENCE</scope>
    <source>
        <strain evidence="10">D49</strain>
    </source>
</reference>
<keyword evidence="7" id="KW-0472">Membrane</keyword>
<proteinExistence type="inferred from homology"/>
<dbReference type="PANTHER" id="PTHR31503">
    <property type="entry name" value="VACUOLAR CALCIUM ION TRANSPORTER"/>
    <property type="match status" value="1"/>
</dbReference>
<dbReference type="AlphaFoldDB" id="A0A9P7GK97"/>
<evidence type="ECO:0000256" key="5">
    <source>
        <dbReference type="ARBA" id="ARBA00022989"/>
    </source>
</evidence>